<feature type="transmembrane region" description="Helical" evidence="1">
    <location>
        <begin position="17"/>
        <end position="45"/>
    </location>
</feature>
<keyword evidence="3" id="KW-1185">Reference proteome</keyword>
<organism evidence="2 3">
    <name type="scientific">Musa balbisiana</name>
    <name type="common">Banana</name>
    <dbReference type="NCBI Taxonomy" id="52838"/>
    <lineage>
        <taxon>Eukaryota</taxon>
        <taxon>Viridiplantae</taxon>
        <taxon>Streptophyta</taxon>
        <taxon>Embryophyta</taxon>
        <taxon>Tracheophyta</taxon>
        <taxon>Spermatophyta</taxon>
        <taxon>Magnoliopsida</taxon>
        <taxon>Liliopsida</taxon>
        <taxon>Zingiberales</taxon>
        <taxon>Musaceae</taxon>
        <taxon>Musa</taxon>
    </lineage>
</organism>
<keyword evidence="1" id="KW-1133">Transmembrane helix</keyword>
<name>A0A4V4H771_MUSBA</name>
<keyword evidence="1" id="KW-0472">Membrane</keyword>
<dbReference type="AlphaFoldDB" id="A0A4V4H771"/>
<reference evidence="2 3" key="1">
    <citation type="journal article" date="2019" name="Nat. Plants">
        <title>Genome sequencing of Musa balbisiana reveals subgenome evolution and function divergence in polyploid bananas.</title>
        <authorList>
            <person name="Yao X."/>
        </authorList>
    </citation>
    <scope>NUCLEOTIDE SEQUENCE [LARGE SCALE GENOMIC DNA]</scope>
    <source>
        <strain evidence="3">cv. DH-PKW</strain>
        <tissue evidence="2">Leaves</tissue>
    </source>
</reference>
<accession>A0A4V4H771</accession>
<keyword evidence="1" id="KW-0812">Transmembrane</keyword>
<comment type="caution">
    <text evidence="2">The sequence shown here is derived from an EMBL/GenBank/DDBJ whole genome shotgun (WGS) entry which is preliminary data.</text>
</comment>
<protein>
    <submittedName>
        <fullName evidence="2">Uncharacterized protein</fullName>
    </submittedName>
</protein>
<dbReference type="EMBL" id="PYDT01000004">
    <property type="protein sequence ID" value="THU62716.1"/>
    <property type="molecule type" value="Genomic_DNA"/>
</dbReference>
<sequence>METKRDVGFGDTNRSGVVMLCICTLLSLSLSLSLSLTLLCTVYLVSSSQLEAKVFIEIPRETPFMCKPMYSSSSAPDVIPGVSYVFSPHKAQES</sequence>
<evidence type="ECO:0000313" key="3">
    <source>
        <dbReference type="Proteomes" id="UP000317650"/>
    </source>
</evidence>
<gene>
    <name evidence="2" type="ORF">C4D60_Mb01t08050</name>
</gene>
<proteinExistence type="predicted"/>
<dbReference type="Proteomes" id="UP000317650">
    <property type="component" value="Chromosome 1"/>
</dbReference>
<evidence type="ECO:0000313" key="2">
    <source>
        <dbReference type="EMBL" id="THU62716.1"/>
    </source>
</evidence>
<evidence type="ECO:0000256" key="1">
    <source>
        <dbReference type="SAM" id="Phobius"/>
    </source>
</evidence>